<evidence type="ECO:0000313" key="3">
    <source>
        <dbReference type="Proteomes" id="UP000310066"/>
    </source>
</evidence>
<feature type="compositionally biased region" description="Low complexity" evidence="1">
    <location>
        <begin position="85"/>
        <end position="94"/>
    </location>
</feature>
<accession>A0A4U0UCD6</accession>
<name>A0A4U0UCD6_9PEZI</name>
<feature type="compositionally biased region" description="Basic and acidic residues" evidence="1">
    <location>
        <begin position="120"/>
        <end position="130"/>
    </location>
</feature>
<gene>
    <name evidence="2" type="ORF">B0A54_14749</name>
</gene>
<dbReference type="EMBL" id="NAJP01000087">
    <property type="protein sequence ID" value="TKA33088.1"/>
    <property type="molecule type" value="Genomic_DNA"/>
</dbReference>
<comment type="caution">
    <text evidence="2">The sequence shown here is derived from an EMBL/GenBank/DDBJ whole genome shotgun (WGS) entry which is preliminary data.</text>
</comment>
<dbReference type="Proteomes" id="UP000310066">
    <property type="component" value="Unassembled WGS sequence"/>
</dbReference>
<dbReference type="AlphaFoldDB" id="A0A4U0UCD6"/>
<organism evidence="2 3">
    <name type="scientific">Friedmanniomyces endolithicus</name>
    <dbReference type="NCBI Taxonomy" id="329885"/>
    <lineage>
        <taxon>Eukaryota</taxon>
        <taxon>Fungi</taxon>
        <taxon>Dikarya</taxon>
        <taxon>Ascomycota</taxon>
        <taxon>Pezizomycotina</taxon>
        <taxon>Dothideomycetes</taxon>
        <taxon>Dothideomycetidae</taxon>
        <taxon>Mycosphaerellales</taxon>
        <taxon>Teratosphaeriaceae</taxon>
        <taxon>Friedmanniomyces</taxon>
    </lineage>
</organism>
<protein>
    <submittedName>
        <fullName evidence="2">Uncharacterized protein</fullName>
    </submittedName>
</protein>
<dbReference type="OrthoDB" id="5386823at2759"/>
<reference evidence="2 3" key="1">
    <citation type="submission" date="2017-03" db="EMBL/GenBank/DDBJ databases">
        <title>Genomes of endolithic fungi from Antarctica.</title>
        <authorList>
            <person name="Coleine C."/>
            <person name="Masonjones S."/>
            <person name="Stajich J.E."/>
        </authorList>
    </citation>
    <scope>NUCLEOTIDE SEQUENCE [LARGE SCALE GENOMIC DNA]</scope>
    <source>
        <strain evidence="2 3">CCFEE 5311</strain>
    </source>
</reference>
<evidence type="ECO:0000256" key="1">
    <source>
        <dbReference type="SAM" id="MobiDB-lite"/>
    </source>
</evidence>
<proteinExistence type="predicted"/>
<evidence type="ECO:0000313" key="2">
    <source>
        <dbReference type="EMBL" id="TKA33088.1"/>
    </source>
</evidence>
<feature type="compositionally biased region" description="Polar residues" evidence="1">
    <location>
        <begin position="33"/>
        <end position="47"/>
    </location>
</feature>
<feature type="region of interest" description="Disordered" evidence="1">
    <location>
        <begin position="1"/>
        <end position="130"/>
    </location>
</feature>
<sequence>MSSGLMETDPGGEDQQYEGNLHLADPHKKSAGQLGQSASESHTTTDPSRTDAGKEQASARGEKTAENIRYGQTISETGGMGGMTQGMEGSTEQAGFGGGVGGAAEESGGGDARAQQGYGGKEDMSREVGG</sequence>
<feature type="compositionally biased region" description="Gly residues" evidence="1">
    <location>
        <begin position="95"/>
        <end position="111"/>
    </location>
</feature>